<evidence type="ECO:0000313" key="1">
    <source>
        <dbReference type="EMBL" id="KAJ7389296.1"/>
    </source>
</evidence>
<accession>A0A9W9ZWQ9</accession>
<gene>
    <name evidence="1" type="ORF">OS493_032456</name>
</gene>
<dbReference type="Proteomes" id="UP001163046">
    <property type="component" value="Unassembled WGS sequence"/>
</dbReference>
<comment type="caution">
    <text evidence="1">The sequence shown here is derived from an EMBL/GenBank/DDBJ whole genome shotgun (WGS) entry which is preliminary data.</text>
</comment>
<dbReference type="InterPro" id="IPR010326">
    <property type="entry name" value="EXOC3/Sec6"/>
</dbReference>
<reference evidence="1" key="1">
    <citation type="submission" date="2023-01" db="EMBL/GenBank/DDBJ databases">
        <title>Genome assembly of the deep-sea coral Lophelia pertusa.</title>
        <authorList>
            <person name="Herrera S."/>
            <person name="Cordes E."/>
        </authorList>
    </citation>
    <scope>NUCLEOTIDE SEQUENCE</scope>
    <source>
        <strain evidence="1">USNM1676648</strain>
        <tissue evidence="1">Polyp</tissue>
    </source>
</reference>
<dbReference type="OrthoDB" id="10047020at2759"/>
<name>A0A9W9ZWQ9_9CNID</name>
<keyword evidence="2" id="KW-1185">Reference proteome</keyword>
<organism evidence="1 2">
    <name type="scientific">Desmophyllum pertusum</name>
    <dbReference type="NCBI Taxonomy" id="174260"/>
    <lineage>
        <taxon>Eukaryota</taxon>
        <taxon>Metazoa</taxon>
        <taxon>Cnidaria</taxon>
        <taxon>Anthozoa</taxon>
        <taxon>Hexacorallia</taxon>
        <taxon>Scleractinia</taxon>
        <taxon>Caryophylliina</taxon>
        <taxon>Caryophylliidae</taxon>
        <taxon>Desmophyllum</taxon>
    </lineage>
</organism>
<proteinExistence type="predicted"/>
<sequence length="80" mass="9452">MQGFQREYRSAIRAYKSKHFENRMQPFRFVDYMVAIVNNCKACMDFTDQLKERLVVELGRAAFGEDKQRSLRVLSIALTK</sequence>
<evidence type="ECO:0000313" key="2">
    <source>
        <dbReference type="Proteomes" id="UP001163046"/>
    </source>
</evidence>
<dbReference type="GO" id="GO:0000145">
    <property type="term" value="C:exocyst"/>
    <property type="evidence" value="ECO:0007669"/>
    <property type="project" value="InterPro"/>
</dbReference>
<dbReference type="Pfam" id="PF06046">
    <property type="entry name" value="Sec6"/>
    <property type="match status" value="1"/>
</dbReference>
<dbReference type="AlphaFoldDB" id="A0A9W9ZWQ9"/>
<protein>
    <submittedName>
        <fullName evidence="1">Uncharacterized protein</fullName>
    </submittedName>
</protein>
<dbReference type="EMBL" id="MU825436">
    <property type="protein sequence ID" value="KAJ7389296.1"/>
    <property type="molecule type" value="Genomic_DNA"/>
</dbReference>
<dbReference type="Gene3D" id="1.10.357.50">
    <property type="match status" value="1"/>
</dbReference>
<dbReference type="GO" id="GO:0006887">
    <property type="term" value="P:exocytosis"/>
    <property type="evidence" value="ECO:0007669"/>
    <property type="project" value="InterPro"/>
</dbReference>